<gene>
    <name evidence="1" type="ORF">E1757_20500</name>
</gene>
<evidence type="ECO:0000313" key="1">
    <source>
        <dbReference type="EMBL" id="TDF95485.1"/>
    </source>
</evidence>
<name>A0A4R5KKV6_9BACL</name>
<dbReference type="InterPro" id="IPR045425">
    <property type="entry name" value="DUF6508"/>
</dbReference>
<sequence length="132" mass="15345">MGYNHWVPSDNVKALFEFIAYFESDGKKYDVSEELGFDPYRYHDQANHFINLLYCSNIIVSFDWSNWSKEANAYFNSPSLIVDADLITIRRLFTTIIRADRFVSGYYAGKLDAGIVLILLKRLKILCDINQN</sequence>
<proteinExistence type="predicted"/>
<reference evidence="1 2" key="1">
    <citation type="submission" date="2019-03" db="EMBL/GenBank/DDBJ databases">
        <title>This is whole genome sequence of Paenibacillus sp MS74 strain.</title>
        <authorList>
            <person name="Trinh H.N."/>
        </authorList>
    </citation>
    <scope>NUCLEOTIDE SEQUENCE [LARGE SCALE GENOMIC DNA]</scope>
    <source>
        <strain evidence="1 2">MS74</strain>
    </source>
</reference>
<dbReference type="Proteomes" id="UP000295636">
    <property type="component" value="Unassembled WGS sequence"/>
</dbReference>
<keyword evidence="2" id="KW-1185">Reference proteome</keyword>
<dbReference type="AlphaFoldDB" id="A0A4R5KKV6"/>
<dbReference type="RefSeq" id="WP_133231547.1">
    <property type="nucleotide sequence ID" value="NZ_SMRT01000010.1"/>
</dbReference>
<accession>A0A4R5KKV6</accession>
<dbReference type="Pfam" id="PF20118">
    <property type="entry name" value="DUF6508"/>
    <property type="match status" value="1"/>
</dbReference>
<protein>
    <submittedName>
        <fullName evidence="1">Uncharacterized protein</fullName>
    </submittedName>
</protein>
<dbReference type="OrthoDB" id="2616991at2"/>
<evidence type="ECO:0000313" key="2">
    <source>
        <dbReference type="Proteomes" id="UP000295636"/>
    </source>
</evidence>
<dbReference type="EMBL" id="SMRT01000010">
    <property type="protein sequence ID" value="TDF95485.1"/>
    <property type="molecule type" value="Genomic_DNA"/>
</dbReference>
<organism evidence="1 2">
    <name type="scientific">Paenibacillus piri</name>
    <dbReference type="NCBI Taxonomy" id="2547395"/>
    <lineage>
        <taxon>Bacteria</taxon>
        <taxon>Bacillati</taxon>
        <taxon>Bacillota</taxon>
        <taxon>Bacilli</taxon>
        <taxon>Bacillales</taxon>
        <taxon>Paenibacillaceae</taxon>
        <taxon>Paenibacillus</taxon>
    </lineage>
</organism>
<comment type="caution">
    <text evidence="1">The sequence shown here is derived from an EMBL/GenBank/DDBJ whole genome shotgun (WGS) entry which is preliminary data.</text>
</comment>